<evidence type="ECO:0000256" key="8">
    <source>
        <dbReference type="RuleBase" id="RU079119"/>
    </source>
</evidence>
<keyword evidence="11" id="KW-1185">Reference proteome</keyword>
<dbReference type="PANTHER" id="PTHR24161">
    <property type="entry name" value="ANK_REP_REGION DOMAIN-CONTAINING PROTEIN-RELATED"/>
    <property type="match status" value="1"/>
</dbReference>
<feature type="transmembrane region" description="Helical" evidence="8">
    <location>
        <begin position="312"/>
        <end position="332"/>
    </location>
</feature>
<dbReference type="Gene3D" id="1.25.40.20">
    <property type="entry name" value="Ankyrin repeat-containing domain"/>
    <property type="match status" value="1"/>
</dbReference>
<feature type="transmembrane region" description="Helical" evidence="8">
    <location>
        <begin position="288"/>
        <end position="306"/>
    </location>
</feature>
<keyword evidence="8" id="KW-0012">Acyltransferase</keyword>
<protein>
    <recommendedName>
        <fullName evidence="8">Palmitoyltransferase</fullName>
        <ecNumber evidence="8">2.3.1.225</ecNumber>
    </recommendedName>
</protein>
<gene>
    <name evidence="10" type="ORF">CLUMA_CG011877</name>
</gene>
<evidence type="ECO:0000256" key="5">
    <source>
        <dbReference type="ARBA" id="ARBA00023043"/>
    </source>
</evidence>
<feature type="transmembrane region" description="Helical" evidence="8">
    <location>
        <begin position="344"/>
        <end position="363"/>
    </location>
</feature>
<organism evidence="10 11">
    <name type="scientific">Clunio marinus</name>
    <dbReference type="NCBI Taxonomy" id="568069"/>
    <lineage>
        <taxon>Eukaryota</taxon>
        <taxon>Metazoa</taxon>
        <taxon>Ecdysozoa</taxon>
        <taxon>Arthropoda</taxon>
        <taxon>Hexapoda</taxon>
        <taxon>Insecta</taxon>
        <taxon>Pterygota</taxon>
        <taxon>Neoptera</taxon>
        <taxon>Endopterygota</taxon>
        <taxon>Diptera</taxon>
        <taxon>Nematocera</taxon>
        <taxon>Chironomoidea</taxon>
        <taxon>Chironomidae</taxon>
        <taxon>Clunio</taxon>
    </lineage>
</organism>
<comment type="catalytic activity">
    <reaction evidence="8">
        <text>L-cysteinyl-[protein] + hexadecanoyl-CoA = S-hexadecanoyl-L-cysteinyl-[protein] + CoA</text>
        <dbReference type="Rhea" id="RHEA:36683"/>
        <dbReference type="Rhea" id="RHEA-COMP:10131"/>
        <dbReference type="Rhea" id="RHEA-COMP:11032"/>
        <dbReference type="ChEBI" id="CHEBI:29950"/>
        <dbReference type="ChEBI" id="CHEBI:57287"/>
        <dbReference type="ChEBI" id="CHEBI:57379"/>
        <dbReference type="ChEBI" id="CHEBI:74151"/>
        <dbReference type="EC" id="2.3.1.225"/>
    </reaction>
</comment>
<accession>A0A1J1IG59</accession>
<feature type="repeat" description="ANK" evidence="7">
    <location>
        <begin position="104"/>
        <end position="136"/>
    </location>
</feature>
<evidence type="ECO:0000256" key="2">
    <source>
        <dbReference type="ARBA" id="ARBA00022692"/>
    </source>
</evidence>
<dbReference type="Proteomes" id="UP000183832">
    <property type="component" value="Unassembled WGS sequence"/>
</dbReference>
<comment type="subcellular location">
    <subcellularLocation>
        <location evidence="1">Membrane</location>
        <topology evidence="1">Multi-pass membrane protein</topology>
    </subcellularLocation>
</comment>
<keyword evidence="2 8" id="KW-0812">Transmembrane</keyword>
<dbReference type="PROSITE" id="PS50216">
    <property type="entry name" value="DHHC"/>
    <property type="match status" value="1"/>
</dbReference>
<dbReference type="InterPro" id="IPR036770">
    <property type="entry name" value="Ankyrin_rpt-contain_sf"/>
</dbReference>
<keyword evidence="8" id="KW-0808">Transferase</keyword>
<dbReference type="Pfam" id="PF01529">
    <property type="entry name" value="DHHC"/>
    <property type="match status" value="1"/>
</dbReference>
<feature type="transmembrane region" description="Helical" evidence="8">
    <location>
        <begin position="471"/>
        <end position="493"/>
    </location>
</feature>
<dbReference type="Pfam" id="PF00023">
    <property type="entry name" value="Ank"/>
    <property type="match status" value="2"/>
</dbReference>
<keyword evidence="6 8" id="KW-0472">Membrane</keyword>
<feature type="transmembrane region" description="Helical" evidence="8">
    <location>
        <begin position="369"/>
        <end position="389"/>
    </location>
</feature>
<dbReference type="InterPro" id="IPR001594">
    <property type="entry name" value="Palmitoyltrfase_DHHC"/>
</dbReference>
<dbReference type="InterPro" id="IPR002110">
    <property type="entry name" value="Ankyrin_rpt"/>
</dbReference>
<evidence type="ECO:0000256" key="7">
    <source>
        <dbReference type="PROSITE-ProRule" id="PRU00023"/>
    </source>
</evidence>
<evidence type="ECO:0000259" key="9">
    <source>
        <dbReference type="Pfam" id="PF01529"/>
    </source>
</evidence>
<comment type="domain">
    <text evidence="8">The DHHC domain is required for palmitoyltransferase activity.</text>
</comment>
<evidence type="ECO:0000256" key="6">
    <source>
        <dbReference type="ARBA" id="ARBA00023136"/>
    </source>
</evidence>
<dbReference type="SUPFAM" id="SSF48403">
    <property type="entry name" value="Ankyrin repeat"/>
    <property type="match status" value="1"/>
</dbReference>
<dbReference type="AlphaFoldDB" id="A0A1J1IG59"/>
<proteinExistence type="inferred from homology"/>
<dbReference type="EC" id="2.3.1.225" evidence="8"/>
<evidence type="ECO:0000256" key="4">
    <source>
        <dbReference type="ARBA" id="ARBA00022989"/>
    </source>
</evidence>
<dbReference type="OrthoDB" id="6781668at2759"/>
<evidence type="ECO:0000256" key="1">
    <source>
        <dbReference type="ARBA" id="ARBA00004141"/>
    </source>
</evidence>
<evidence type="ECO:0000256" key="3">
    <source>
        <dbReference type="ARBA" id="ARBA00022737"/>
    </source>
</evidence>
<dbReference type="PROSITE" id="PS50088">
    <property type="entry name" value="ANK_REPEAT"/>
    <property type="match status" value="2"/>
</dbReference>
<dbReference type="Pfam" id="PF12796">
    <property type="entry name" value="Ank_2"/>
    <property type="match status" value="1"/>
</dbReference>
<evidence type="ECO:0000313" key="11">
    <source>
        <dbReference type="Proteomes" id="UP000183832"/>
    </source>
</evidence>
<evidence type="ECO:0000313" key="10">
    <source>
        <dbReference type="EMBL" id="CRK98524.1"/>
    </source>
</evidence>
<feature type="domain" description="Palmitoyltransferase DHHC" evidence="9">
    <location>
        <begin position="423"/>
        <end position="556"/>
    </location>
</feature>
<keyword evidence="4 8" id="KW-1133">Transmembrane helix</keyword>
<feature type="repeat" description="ANK" evidence="7">
    <location>
        <begin position="70"/>
        <end position="102"/>
    </location>
</feature>
<sequence>MYKKACGATAGCTEPEPDRDPIIIRDATKTNFTECDYNDYDIVKAVQYGAIKRVQDLVDAGYDVNQPDNDTVSLLHWAAINNRVEIIKYLLEKNATVDVIGGDLNATPLHWASRQGHLASIVLLIKAGADPEIMDAEGCNCMHLASQFGHTAVVAYYIANNISPDSFDTGGMTALMWSSWKIMSLDPVRLLLTLGANPNLQDLTHGNTAMHWAIMARNPRAIYTLIFKGKANLDISNQRGDTALQLLQQHINSPWIHYEVADRIKDITQRRSNANILMKLTMNQRLRWWTLVILPFVFLFTIGLIISIDTFFILKILILCVFCAIVSIVKRIMLDDNLQSQLPLYFYWASKAFFYVSWAFYISRVVSSFVTLLFIFVNILLWIAFIRLWKGDPGIIKTTHSQRLKTIIELSNMTLEKGKNGFEPTKFCSACLVQKPLRSKHCSVCDHCVGKFDHHCPWIGNDVGVGNHQTFMLFLFLILSVMVLIFYGGVMFYSVECNFTVADGIWNAILTIESCSPWVAWMMINGWFHLLWVSILTTIQIYQIVFIGMTTNERINRGRYRHFMELGGKSPFNLGPWRNLAEFLRCTCCGLLKFKSNNWMAFSNRNDENLIVPDEQLQFV</sequence>
<dbReference type="SMART" id="SM00248">
    <property type="entry name" value="ANK"/>
    <property type="match status" value="6"/>
</dbReference>
<dbReference type="EMBL" id="CVRI01000047">
    <property type="protein sequence ID" value="CRK98524.1"/>
    <property type="molecule type" value="Genomic_DNA"/>
</dbReference>
<dbReference type="PANTHER" id="PTHR24161:SF85">
    <property type="entry name" value="PALMITOYLTRANSFERASE HIP14"/>
    <property type="match status" value="1"/>
</dbReference>
<dbReference type="PROSITE" id="PS50297">
    <property type="entry name" value="ANK_REP_REGION"/>
    <property type="match status" value="2"/>
</dbReference>
<feature type="transmembrane region" description="Helical" evidence="8">
    <location>
        <begin position="527"/>
        <end position="549"/>
    </location>
</feature>
<dbReference type="GO" id="GO:0019706">
    <property type="term" value="F:protein-cysteine S-palmitoyltransferase activity"/>
    <property type="evidence" value="ECO:0007669"/>
    <property type="project" value="UniProtKB-EC"/>
</dbReference>
<reference evidence="10 11" key="1">
    <citation type="submission" date="2015-04" db="EMBL/GenBank/DDBJ databases">
        <authorList>
            <person name="Syromyatnikov M.Y."/>
            <person name="Popov V.N."/>
        </authorList>
    </citation>
    <scope>NUCLEOTIDE SEQUENCE [LARGE SCALE GENOMIC DNA]</scope>
</reference>
<dbReference type="STRING" id="568069.A0A1J1IG59"/>
<comment type="similarity">
    <text evidence="8">Belongs to the DHHC palmitoyltransferase family.</text>
</comment>
<name>A0A1J1IG59_9DIPT</name>
<keyword evidence="3" id="KW-0677">Repeat</keyword>
<keyword evidence="5 7" id="KW-0040">ANK repeat</keyword>
<dbReference type="GO" id="GO:0016020">
    <property type="term" value="C:membrane"/>
    <property type="evidence" value="ECO:0007669"/>
    <property type="project" value="UniProtKB-SubCell"/>
</dbReference>